<dbReference type="Proteomes" id="UP001432322">
    <property type="component" value="Unassembled WGS sequence"/>
</dbReference>
<protein>
    <submittedName>
        <fullName evidence="1">Uncharacterized protein</fullName>
    </submittedName>
</protein>
<comment type="caution">
    <text evidence="1">The sequence shown here is derived from an EMBL/GenBank/DDBJ whole genome shotgun (WGS) entry which is preliminary data.</text>
</comment>
<gene>
    <name evidence="1" type="ORF">PFISCL1PPCAC_21145</name>
</gene>
<dbReference type="AlphaFoldDB" id="A0AAV5WHP9"/>
<proteinExistence type="predicted"/>
<name>A0AAV5WHP9_9BILA</name>
<feature type="non-terminal residue" evidence="1">
    <location>
        <position position="1"/>
    </location>
</feature>
<organism evidence="1 2">
    <name type="scientific">Pristionchus fissidentatus</name>
    <dbReference type="NCBI Taxonomy" id="1538716"/>
    <lineage>
        <taxon>Eukaryota</taxon>
        <taxon>Metazoa</taxon>
        <taxon>Ecdysozoa</taxon>
        <taxon>Nematoda</taxon>
        <taxon>Chromadorea</taxon>
        <taxon>Rhabditida</taxon>
        <taxon>Rhabditina</taxon>
        <taxon>Diplogasteromorpha</taxon>
        <taxon>Diplogasteroidea</taxon>
        <taxon>Neodiplogasteridae</taxon>
        <taxon>Pristionchus</taxon>
    </lineage>
</organism>
<evidence type="ECO:0000313" key="1">
    <source>
        <dbReference type="EMBL" id="GMT29848.1"/>
    </source>
</evidence>
<sequence length="95" mass="10711">SILSNNYCLRSFSNPFYTCGPMSQLPHLRPSPRISRVIVVFLKGGRFSRFRFVGFVSVCGRLNRKNFLGRVVHDRSRASQIVLVGLLVGPALLLF</sequence>
<reference evidence="1" key="1">
    <citation type="submission" date="2023-10" db="EMBL/GenBank/DDBJ databases">
        <title>Genome assembly of Pristionchus species.</title>
        <authorList>
            <person name="Yoshida K."/>
            <person name="Sommer R.J."/>
        </authorList>
    </citation>
    <scope>NUCLEOTIDE SEQUENCE</scope>
    <source>
        <strain evidence="1">RS5133</strain>
    </source>
</reference>
<evidence type="ECO:0000313" key="2">
    <source>
        <dbReference type="Proteomes" id="UP001432322"/>
    </source>
</evidence>
<dbReference type="EMBL" id="BTSY01000005">
    <property type="protein sequence ID" value="GMT29848.1"/>
    <property type="molecule type" value="Genomic_DNA"/>
</dbReference>
<keyword evidence="2" id="KW-1185">Reference proteome</keyword>
<accession>A0AAV5WHP9</accession>
<feature type="non-terminal residue" evidence="1">
    <location>
        <position position="95"/>
    </location>
</feature>